<dbReference type="EMBL" id="JBHUDJ010000013">
    <property type="protein sequence ID" value="MFD1588492.1"/>
    <property type="molecule type" value="Genomic_DNA"/>
</dbReference>
<sequence length="526" mass="57007">MGIKKAILNGVEKALEGVFTSIKNEISESIFEPVIQTAFGLLTNTPYPNNIYTFGAPTNGAWKTFYGGIYQDIQLLVAPLFGLVLGLAMFFNIFNTKQQKIALRRAIFVFPFAYSWWWFGGWFLKFNDALADYLLNPAAENMSGTLEGWITTTGSAIFAAVIVYTLGVGVLFTVILIYKLREMAIYAYMLFMPVLLLLWVVPIDSVQGWAKSQMAKFVPLTFMTIPVALLLRIGTELITNTGGLESSIMGLVMFGGAAYAPRYIFKYSSQVSNAVQTGSRTGRAVASGATHSEQRSGGMSGSGGSDRRQVGSFRQAGSNRGSGGGQNSSMQSGRKQLSHPGGVDFSPSMSRRRRRRQRAENLGRAGRTAASKTKQGAVSGVKGAGNRLVESAAKNYYRDESTAKGMGKDALSAVGGTVTEAGKLPLSGGKRAAQGTSKRMNKINRRIKARQQELKEEYDPRSMAVADNQRSILMGDESNSGSDSSSEKNGSQTSMARQTYSRNQSNRTVGSIGSLSNSDSEEESRR</sequence>
<dbReference type="AlphaFoldDB" id="A0ABD6CGZ7"/>
<feature type="compositionally biased region" description="Basic residues" evidence="1">
    <location>
        <begin position="439"/>
        <end position="449"/>
    </location>
</feature>
<dbReference type="Proteomes" id="UP001597119">
    <property type="component" value="Unassembled WGS sequence"/>
</dbReference>
<protein>
    <submittedName>
        <fullName evidence="3">Uncharacterized protein</fullName>
    </submittedName>
</protein>
<feature type="transmembrane region" description="Helical" evidence="2">
    <location>
        <begin position="185"/>
        <end position="202"/>
    </location>
</feature>
<proteinExistence type="predicted"/>
<organism evidence="3 4">
    <name type="scientific">Halorientalis brevis</name>
    <dbReference type="NCBI Taxonomy" id="1126241"/>
    <lineage>
        <taxon>Archaea</taxon>
        <taxon>Methanobacteriati</taxon>
        <taxon>Methanobacteriota</taxon>
        <taxon>Stenosarchaea group</taxon>
        <taxon>Halobacteria</taxon>
        <taxon>Halobacteriales</taxon>
        <taxon>Haloarculaceae</taxon>
        <taxon>Halorientalis</taxon>
    </lineage>
</organism>
<comment type="caution">
    <text evidence="3">The sequence shown here is derived from an EMBL/GenBank/DDBJ whole genome shotgun (WGS) entry which is preliminary data.</text>
</comment>
<keyword evidence="2" id="KW-0472">Membrane</keyword>
<feature type="compositionally biased region" description="Low complexity" evidence="1">
    <location>
        <begin position="476"/>
        <end position="491"/>
    </location>
</feature>
<evidence type="ECO:0000256" key="2">
    <source>
        <dbReference type="SAM" id="Phobius"/>
    </source>
</evidence>
<dbReference type="InterPro" id="IPR045782">
    <property type="entry name" value="TrbL_3"/>
</dbReference>
<name>A0ABD6CGZ7_9EURY</name>
<gene>
    <name evidence="3" type="ORF">ACFR9U_16050</name>
</gene>
<accession>A0ABD6CGZ7</accession>
<dbReference type="RefSeq" id="WP_247381952.1">
    <property type="nucleotide sequence ID" value="NZ_JALLGV010000013.1"/>
</dbReference>
<evidence type="ECO:0000313" key="4">
    <source>
        <dbReference type="Proteomes" id="UP001597119"/>
    </source>
</evidence>
<dbReference type="Pfam" id="PF19590">
    <property type="entry name" value="TrbL_3"/>
    <property type="match status" value="1"/>
</dbReference>
<feature type="transmembrane region" description="Helical" evidence="2">
    <location>
        <begin position="156"/>
        <end position="178"/>
    </location>
</feature>
<keyword evidence="4" id="KW-1185">Reference proteome</keyword>
<feature type="transmembrane region" description="Helical" evidence="2">
    <location>
        <begin position="246"/>
        <end position="265"/>
    </location>
</feature>
<feature type="compositionally biased region" description="Basic and acidic residues" evidence="1">
    <location>
        <begin position="450"/>
        <end position="460"/>
    </location>
</feature>
<feature type="transmembrane region" description="Helical" evidence="2">
    <location>
        <begin position="214"/>
        <end position="234"/>
    </location>
</feature>
<feature type="region of interest" description="Disordered" evidence="1">
    <location>
        <begin position="425"/>
        <end position="526"/>
    </location>
</feature>
<feature type="region of interest" description="Disordered" evidence="1">
    <location>
        <begin position="282"/>
        <end position="381"/>
    </location>
</feature>
<reference evidence="3 4" key="1">
    <citation type="journal article" date="2019" name="Int. J. Syst. Evol. Microbiol.">
        <title>The Global Catalogue of Microorganisms (GCM) 10K type strain sequencing project: providing services to taxonomists for standard genome sequencing and annotation.</title>
        <authorList>
            <consortium name="The Broad Institute Genomics Platform"/>
            <consortium name="The Broad Institute Genome Sequencing Center for Infectious Disease"/>
            <person name="Wu L."/>
            <person name="Ma J."/>
        </authorList>
    </citation>
    <scope>NUCLEOTIDE SEQUENCE [LARGE SCALE GENOMIC DNA]</scope>
    <source>
        <strain evidence="3 4">CGMCC 1.12125</strain>
    </source>
</reference>
<keyword evidence="2" id="KW-1133">Transmembrane helix</keyword>
<feature type="compositionally biased region" description="Polar residues" evidence="1">
    <location>
        <begin position="492"/>
        <end position="518"/>
    </location>
</feature>
<feature type="transmembrane region" description="Helical" evidence="2">
    <location>
        <begin position="73"/>
        <end position="94"/>
    </location>
</feature>
<evidence type="ECO:0000313" key="3">
    <source>
        <dbReference type="EMBL" id="MFD1588492.1"/>
    </source>
</evidence>
<evidence type="ECO:0000256" key="1">
    <source>
        <dbReference type="SAM" id="MobiDB-lite"/>
    </source>
</evidence>
<feature type="transmembrane region" description="Helical" evidence="2">
    <location>
        <begin position="106"/>
        <end position="124"/>
    </location>
</feature>
<keyword evidence="2" id="KW-0812">Transmembrane</keyword>